<feature type="domain" description="FAD-binding PCMH-type" evidence="7">
    <location>
        <begin position="77"/>
        <end position="245"/>
    </location>
</feature>
<comment type="caution">
    <text evidence="8">The sequence shown here is derived from an EMBL/GenBank/DDBJ whole genome shotgun (WGS) entry which is preliminary data.</text>
</comment>
<dbReference type="InterPro" id="IPR050416">
    <property type="entry name" value="FAD-linked_Oxidoreductase"/>
</dbReference>
<accession>A0ABW7RMV9</accession>
<evidence type="ECO:0000256" key="6">
    <source>
        <dbReference type="SAM" id="SignalP"/>
    </source>
</evidence>
<dbReference type="InterPro" id="IPR006311">
    <property type="entry name" value="TAT_signal"/>
</dbReference>
<dbReference type="PROSITE" id="PS51318">
    <property type="entry name" value="TAT"/>
    <property type="match status" value="1"/>
</dbReference>
<evidence type="ECO:0000256" key="2">
    <source>
        <dbReference type="ARBA" id="ARBA00005466"/>
    </source>
</evidence>
<reference evidence="8 9" key="1">
    <citation type="submission" date="2024-10" db="EMBL/GenBank/DDBJ databases">
        <title>The Natural Products Discovery Center: Release of the First 8490 Sequenced Strains for Exploring Actinobacteria Biosynthetic Diversity.</title>
        <authorList>
            <person name="Kalkreuter E."/>
            <person name="Kautsar S.A."/>
            <person name="Yang D."/>
            <person name="Bader C.D."/>
            <person name="Teijaro C.N."/>
            <person name="Fluegel L."/>
            <person name="Davis C.M."/>
            <person name="Simpson J.R."/>
            <person name="Lauterbach L."/>
            <person name="Steele A.D."/>
            <person name="Gui C."/>
            <person name="Meng S."/>
            <person name="Li G."/>
            <person name="Viehrig K."/>
            <person name="Ye F."/>
            <person name="Su P."/>
            <person name="Kiefer A.F."/>
            <person name="Nichols A."/>
            <person name="Cepeda A.J."/>
            <person name="Yan W."/>
            <person name="Fan B."/>
            <person name="Jiang Y."/>
            <person name="Adhikari A."/>
            <person name="Zheng C.-J."/>
            <person name="Schuster L."/>
            <person name="Cowan T.M."/>
            <person name="Smanski M.J."/>
            <person name="Chevrette M.G."/>
            <person name="De Carvalho L.P.S."/>
            <person name="Shen B."/>
        </authorList>
    </citation>
    <scope>NUCLEOTIDE SEQUENCE [LARGE SCALE GENOMIC DNA]</scope>
    <source>
        <strain evidence="8 9">NPDC018013</strain>
    </source>
</reference>
<dbReference type="PANTHER" id="PTHR42973">
    <property type="entry name" value="BINDING OXIDOREDUCTASE, PUTATIVE (AFU_ORTHOLOGUE AFUA_1G17690)-RELATED"/>
    <property type="match status" value="1"/>
</dbReference>
<protein>
    <submittedName>
        <fullName evidence="8">FAD-binding oxidoreductase</fullName>
    </submittedName>
</protein>
<evidence type="ECO:0000256" key="5">
    <source>
        <dbReference type="ARBA" id="ARBA00023002"/>
    </source>
</evidence>
<name>A0ABW7RMV9_9ACTN</name>
<keyword evidence="9" id="KW-1185">Reference proteome</keyword>
<dbReference type="InterPro" id="IPR006094">
    <property type="entry name" value="Oxid_FAD_bind_N"/>
</dbReference>
<feature type="chain" id="PRO_5046638051" evidence="6">
    <location>
        <begin position="24"/>
        <end position="516"/>
    </location>
</feature>
<dbReference type="InterPro" id="IPR012951">
    <property type="entry name" value="BBE"/>
</dbReference>
<gene>
    <name evidence="8" type="ORF">ACH4GP_34515</name>
</gene>
<dbReference type="Gene3D" id="3.30.465.10">
    <property type="match status" value="1"/>
</dbReference>
<dbReference type="Pfam" id="PF08031">
    <property type="entry name" value="BBE"/>
    <property type="match status" value="1"/>
</dbReference>
<dbReference type="SUPFAM" id="SSF56176">
    <property type="entry name" value="FAD-binding/transporter-associated domain-like"/>
    <property type="match status" value="1"/>
</dbReference>
<dbReference type="Proteomes" id="UP001610990">
    <property type="component" value="Unassembled WGS sequence"/>
</dbReference>
<dbReference type="Gene3D" id="3.30.43.10">
    <property type="entry name" value="Uridine Diphospho-n-acetylenolpyruvylglucosamine Reductase, domain 2"/>
    <property type="match status" value="1"/>
</dbReference>
<evidence type="ECO:0000256" key="4">
    <source>
        <dbReference type="ARBA" id="ARBA00022827"/>
    </source>
</evidence>
<dbReference type="RefSeq" id="WP_397676442.1">
    <property type="nucleotide sequence ID" value="NZ_JBIRGH010000032.1"/>
</dbReference>
<dbReference type="EMBL" id="JBIRGH010000032">
    <property type="protein sequence ID" value="MFH8589431.1"/>
    <property type="molecule type" value="Genomic_DNA"/>
</dbReference>
<feature type="signal peptide" evidence="6">
    <location>
        <begin position="1"/>
        <end position="23"/>
    </location>
</feature>
<evidence type="ECO:0000259" key="7">
    <source>
        <dbReference type="PROSITE" id="PS51387"/>
    </source>
</evidence>
<dbReference type="PROSITE" id="PS51387">
    <property type="entry name" value="FAD_PCMH"/>
    <property type="match status" value="1"/>
</dbReference>
<dbReference type="InterPro" id="IPR016167">
    <property type="entry name" value="FAD-bd_PCMH_sub1"/>
</dbReference>
<dbReference type="InterPro" id="IPR036318">
    <property type="entry name" value="FAD-bd_PCMH-like_sf"/>
</dbReference>
<keyword evidence="6" id="KW-0732">Signal</keyword>
<evidence type="ECO:0000256" key="1">
    <source>
        <dbReference type="ARBA" id="ARBA00001974"/>
    </source>
</evidence>
<sequence length="516" mass="54583">MIKRRALLTAAAATGLAAPGLLATGAAGATGPAGAAGRVRSGGIPWEQLRAAVRGEVVLPGDAGYERAKQLASAQFDTVRPQAVVRCESARDVRGALLFAQDHDLPTAVRSGGHSFTGWSTGQGLVIDLSRMDRVRPSASTVHLGPAAQAVDVVTALAPLGLSVPGGFCPTVAPGGFVTGGGMGWHFRKYGPASDRLVAAQVVLADGRIVTASREHHRDLLWALRGGGGGNFGVVTDFEIAPTRERRVVTLDLTWPWALADRVLAHWQEWAAAAPADLAPRAGILLNDARPGAEPTVIVGGAHFGEQSELEALVAGLTAAIGTPPTTRVIQERPYRDAMMRLFGCTDSSTAQCHLTGSNPEALLPRTTWVRHRSRMFGRPVPASGLAAMLGAFDAERRAGQYRWLGLLSLGKNANAPGAQDTAYVHRDAEFFAVYTVGLGSPQPEPEELSAALGWVGGGFAAMDPFSNGRTYVNYPDPDLPDWADAYYGQNLPHLSAVKRRYDPHGFFRSPHSIPL</sequence>
<comment type="similarity">
    <text evidence="2">Belongs to the oxygen-dependent FAD-linked oxidoreductase family.</text>
</comment>
<evidence type="ECO:0000313" key="8">
    <source>
        <dbReference type="EMBL" id="MFH8589431.1"/>
    </source>
</evidence>
<proteinExistence type="inferred from homology"/>
<comment type="cofactor">
    <cofactor evidence="1">
        <name>FAD</name>
        <dbReference type="ChEBI" id="CHEBI:57692"/>
    </cofactor>
</comment>
<organism evidence="8 9">
    <name type="scientific">Streptomyces celluloflavus</name>
    <dbReference type="NCBI Taxonomy" id="58344"/>
    <lineage>
        <taxon>Bacteria</taxon>
        <taxon>Bacillati</taxon>
        <taxon>Actinomycetota</taxon>
        <taxon>Actinomycetes</taxon>
        <taxon>Kitasatosporales</taxon>
        <taxon>Streptomycetaceae</taxon>
        <taxon>Streptomyces</taxon>
    </lineage>
</organism>
<evidence type="ECO:0000256" key="3">
    <source>
        <dbReference type="ARBA" id="ARBA00022630"/>
    </source>
</evidence>
<dbReference type="PANTHER" id="PTHR42973:SF39">
    <property type="entry name" value="FAD-BINDING PCMH-TYPE DOMAIN-CONTAINING PROTEIN"/>
    <property type="match status" value="1"/>
</dbReference>
<keyword evidence="4" id="KW-0274">FAD</keyword>
<dbReference type="Pfam" id="PF01565">
    <property type="entry name" value="FAD_binding_4"/>
    <property type="match status" value="1"/>
</dbReference>
<keyword evidence="5" id="KW-0560">Oxidoreductase</keyword>
<dbReference type="Gene3D" id="3.40.462.20">
    <property type="match status" value="1"/>
</dbReference>
<keyword evidence="3" id="KW-0285">Flavoprotein</keyword>
<dbReference type="InterPro" id="IPR016166">
    <property type="entry name" value="FAD-bd_PCMH"/>
</dbReference>
<dbReference type="InterPro" id="IPR016169">
    <property type="entry name" value="FAD-bd_PCMH_sub2"/>
</dbReference>
<evidence type="ECO:0000313" key="9">
    <source>
        <dbReference type="Proteomes" id="UP001610990"/>
    </source>
</evidence>